<dbReference type="GO" id="GO:0006355">
    <property type="term" value="P:regulation of DNA-templated transcription"/>
    <property type="evidence" value="ECO:0007669"/>
    <property type="project" value="InterPro"/>
</dbReference>
<name>A0A316HV84_9PSEU</name>
<dbReference type="InterPro" id="IPR027417">
    <property type="entry name" value="P-loop_NTPase"/>
</dbReference>
<dbReference type="SUPFAM" id="SSF48452">
    <property type="entry name" value="TPR-like"/>
    <property type="match status" value="1"/>
</dbReference>
<dbReference type="InterPro" id="IPR016032">
    <property type="entry name" value="Sig_transdc_resp-reg_C-effctor"/>
</dbReference>
<evidence type="ECO:0000259" key="3">
    <source>
        <dbReference type="PROSITE" id="PS50043"/>
    </source>
</evidence>
<dbReference type="InterPro" id="IPR011990">
    <property type="entry name" value="TPR-like_helical_dom_sf"/>
</dbReference>
<keyword evidence="1" id="KW-0547">Nucleotide-binding</keyword>
<dbReference type="GO" id="GO:0005737">
    <property type="term" value="C:cytoplasm"/>
    <property type="evidence" value="ECO:0007669"/>
    <property type="project" value="TreeGrafter"/>
</dbReference>
<dbReference type="GO" id="GO:0004016">
    <property type="term" value="F:adenylate cyclase activity"/>
    <property type="evidence" value="ECO:0007669"/>
    <property type="project" value="TreeGrafter"/>
</dbReference>
<evidence type="ECO:0000313" key="4">
    <source>
        <dbReference type="EMBL" id="PWK84015.1"/>
    </source>
</evidence>
<sequence>MFQLRVAKGRARVAVTSSVVSDRKRELTALRRALEEAAAGTPCVVCVEGRAGMGKTSVLTETVRMARELGFAVFRAQCSPSESGFRFGVVAQLFESEADEILDGDADQAAMHRMHRLVREISLGAPVVLAVDDVEQADAPSLNFLSYLRRRLGELPVAVVVTRGLAVDATPLLREVVGDSRRIRLAGLDQQACGRFLRTIFSSGVTDEVVADWRVATRGNPYLLGLRPRDLGERSGELVARLAQAGPQVVALARAFAVLGEVDMALAGAAAGLGPQEAVDASRALNGLGFAGVPMVLTTLAQSTTALDRAAVHARAARFRHDDQAPVEEVAAHLLQAAPIGEDWVRDVLRIAARRSTPDRAIACLRRLLREPLPDDLRGEVLVELSEAQSLVDPGAAIASLNKAASASMDVLAEGRMALLLACDLAGRRMYRDAVAKVESVVARVSGVDADLAQRLDLYALSLGLEESFFSGEVETRIARLCGARMTSARNERFLNTLLAYRGASVGVNLGETRRRVQSSLPLQVGRDLIDQFSFAHLIVALIGIDEYEQADRQCEEALRVTAERDLAVCAALVQGLRCHVARRLGTLPAAEQLGLASLARLDALGANQDGNLVIAVSGLVGAWVDTGDMTSALRLVRERELDGDLPEYTHYQALLHQRGRLHLALGDPASALRDHLDCGRRMERRGARNPSLQPWRSHAALAHLALGERDHAVRLAAQELELARDWGLAVPLGVALRVSGVVAGDAALLEEAVLTLRSTPARLELARALVDWGVALRASGRGPEALAALRQGHDAAKRCGAIPLMGLAARELRAAGGRPARTPSGSVLTAQEEHIVRRAVHGLTNRQIAAELFVTPRAVELHLTRAYRKLGISGRRDLAAALEKAGA</sequence>
<proteinExistence type="predicted"/>
<evidence type="ECO:0000256" key="2">
    <source>
        <dbReference type="ARBA" id="ARBA00022840"/>
    </source>
</evidence>
<dbReference type="PROSITE" id="PS50043">
    <property type="entry name" value="HTH_LUXR_2"/>
    <property type="match status" value="1"/>
</dbReference>
<dbReference type="PRINTS" id="PR00038">
    <property type="entry name" value="HTHLUXR"/>
</dbReference>
<evidence type="ECO:0000256" key="1">
    <source>
        <dbReference type="ARBA" id="ARBA00022741"/>
    </source>
</evidence>
<dbReference type="SUPFAM" id="SSF52540">
    <property type="entry name" value="P-loop containing nucleoside triphosphate hydrolases"/>
    <property type="match status" value="1"/>
</dbReference>
<dbReference type="GO" id="GO:0005524">
    <property type="term" value="F:ATP binding"/>
    <property type="evidence" value="ECO:0007669"/>
    <property type="project" value="UniProtKB-KW"/>
</dbReference>
<dbReference type="Gene3D" id="1.10.10.10">
    <property type="entry name" value="Winged helix-like DNA-binding domain superfamily/Winged helix DNA-binding domain"/>
    <property type="match status" value="1"/>
</dbReference>
<dbReference type="InterPro" id="IPR036388">
    <property type="entry name" value="WH-like_DNA-bd_sf"/>
</dbReference>
<keyword evidence="2" id="KW-0067">ATP-binding</keyword>
<dbReference type="Gene3D" id="3.40.50.300">
    <property type="entry name" value="P-loop containing nucleotide triphosphate hydrolases"/>
    <property type="match status" value="1"/>
</dbReference>
<dbReference type="InterPro" id="IPR041664">
    <property type="entry name" value="AAA_16"/>
</dbReference>
<dbReference type="PANTHER" id="PTHR16305:SF35">
    <property type="entry name" value="TRANSCRIPTIONAL ACTIVATOR DOMAIN"/>
    <property type="match status" value="1"/>
</dbReference>
<dbReference type="Pfam" id="PF00196">
    <property type="entry name" value="GerE"/>
    <property type="match status" value="1"/>
</dbReference>
<feature type="domain" description="HTH luxR-type" evidence="3">
    <location>
        <begin position="822"/>
        <end position="887"/>
    </location>
</feature>
<dbReference type="CDD" id="cd06170">
    <property type="entry name" value="LuxR_C_like"/>
    <property type="match status" value="1"/>
</dbReference>
<evidence type="ECO:0000313" key="5">
    <source>
        <dbReference type="Proteomes" id="UP000246005"/>
    </source>
</evidence>
<dbReference type="PANTHER" id="PTHR16305">
    <property type="entry name" value="TESTICULAR SOLUBLE ADENYLYL CYCLASE"/>
    <property type="match status" value="1"/>
</dbReference>
<dbReference type="SMART" id="SM00421">
    <property type="entry name" value="HTH_LUXR"/>
    <property type="match status" value="1"/>
</dbReference>
<dbReference type="GO" id="GO:0003677">
    <property type="term" value="F:DNA binding"/>
    <property type="evidence" value="ECO:0007669"/>
    <property type="project" value="InterPro"/>
</dbReference>
<protein>
    <submittedName>
        <fullName evidence="4">Regulatory LuxR family protein</fullName>
    </submittedName>
</protein>
<gene>
    <name evidence="4" type="ORF">C8D88_109100</name>
</gene>
<accession>A0A316HV84</accession>
<dbReference type="SUPFAM" id="SSF46894">
    <property type="entry name" value="C-terminal effector domain of the bipartite response regulators"/>
    <property type="match status" value="1"/>
</dbReference>
<dbReference type="EMBL" id="QGHB01000009">
    <property type="protein sequence ID" value="PWK84015.1"/>
    <property type="molecule type" value="Genomic_DNA"/>
</dbReference>
<dbReference type="Pfam" id="PF13191">
    <property type="entry name" value="AAA_16"/>
    <property type="match status" value="1"/>
</dbReference>
<dbReference type="Proteomes" id="UP000246005">
    <property type="component" value="Unassembled WGS sequence"/>
</dbReference>
<comment type="caution">
    <text evidence="4">The sequence shown here is derived from an EMBL/GenBank/DDBJ whole genome shotgun (WGS) entry which is preliminary data.</text>
</comment>
<dbReference type="InterPro" id="IPR000792">
    <property type="entry name" value="Tscrpt_reg_LuxR_C"/>
</dbReference>
<dbReference type="AlphaFoldDB" id="A0A316HV84"/>
<reference evidence="4 5" key="1">
    <citation type="submission" date="2018-05" db="EMBL/GenBank/DDBJ databases">
        <title>Genomic Encyclopedia of Type Strains, Phase IV (KMG-IV): sequencing the most valuable type-strain genomes for metagenomic binning, comparative biology and taxonomic classification.</title>
        <authorList>
            <person name="Goeker M."/>
        </authorList>
    </citation>
    <scope>NUCLEOTIDE SEQUENCE [LARGE SCALE GENOMIC DNA]</scope>
    <source>
        <strain evidence="4 5">DSM 45480</strain>
    </source>
</reference>
<organism evidence="4 5">
    <name type="scientific">Lentzea atacamensis</name>
    <dbReference type="NCBI Taxonomy" id="531938"/>
    <lineage>
        <taxon>Bacteria</taxon>
        <taxon>Bacillati</taxon>
        <taxon>Actinomycetota</taxon>
        <taxon>Actinomycetes</taxon>
        <taxon>Pseudonocardiales</taxon>
        <taxon>Pseudonocardiaceae</taxon>
        <taxon>Lentzea</taxon>
    </lineage>
</organism>